<reference evidence="5" key="1">
    <citation type="submission" date="2008-10" db="EMBL/GenBank/DDBJ databases">
        <title>Complete sequence of Desulfovibrio vulgaris str. 'Miyazaki F'.</title>
        <authorList>
            <person name="Lucas S."/>
            <person name="Copeland A."/>
            <person name="Lapidus A."/>
            <person name="Glavina del Rio T."/>
            <person name="Dalin E."/>
            <person name="Tice H."/>
            <person name="Bruce D."/>
            <person name="Goodwin L."/>
            <person name="Pitluck S."/>
            <person name="Sims D."/>
            <person name="Brettin T."/>
            <person name="Detter J.C."/>
            <person name="Han C."/>
            <person name="Larimer F."/>
            <person name="Land M."/>
            <person name="Hauser L."/>
            <person name="Kyrpides N."/>
            <person name="Mikhailova N."/>
            <person name="Hazen T.C."/>
            <person name="Richardson P."/>
        </authorList>
    </citation>
    <scope>NUCLEOTIDE SEQUENCE</scope>
    <source>
        <strain evidence="5">Miyazaki F</strain>
    </source>
</reference>
<dbReference type="HOGENOM" id="CLU_762324_0_0_7"/>
<evidence type="ECO:0000256" key="2">
    <source>
        <dbReference type="ARBA" id="ARBA00022676"/>
    </source>
</evidence>
<evidence type="ECO:0000259" key="4">
    <source>
        <dbReference type="Pfam" id="PF00535"/>
    </source>
</evidence>
<dbReference type="InterPro" id="IPR029044">
    <property type="entry name" value="Nucleotide-diphossugar_trans"/>
</dbReference>
<dbReference type="EMBL" id="CP001197">
    <property type="protein sequence ID" value="ACL09635.1"/>
    <property type="molecule type" value="Genomic_DNA"/>
</dbReference>
<feature type="domain" description="Glycosyltransferase 2-like" evidence="4">
    <location>
        <begin position="12"/>
        <end position="135"/>
    </location>
</feature>
<dbReference type="SUPFAM" id="SSF53448">
    <property type="entry name" value="Nucleotide-diphospho-sugar transferases"/>
    <property type="match status" value="1"/>
</dbReference>
<dbReference type="InterPro" id="IPR050834">
    <property type="entry name" value="Glycosyltransf_2"/>
</dbReference>
<organism evidence="5">
    <name type="scientific">Nitratidesulfovibrio vulgaris (strain DSM 19637 / Miyazaki F)</name>
    <name type="common">Desulfovibrio vulgaris</name>
    <dbReference type="NCBI Taxonomy" id="883"/>
    <lineage>
        <taxon>Bacteria</taxon>
        <taxon>Pseudomonadati</taxon>
        <taxon>Thermodesulfobacteriota</taxon>
        <taxon>Desulfovibrionia</taxon>
        <taxon>Desulfovibrionales</taxon>
        <taxon>Desulfovibrionaceae</taxon>
        <taxon>Nitratidesulfovibrio</taxon>
    </lineage>
</organism>
<dbReference type="KEGG" id="dvm:DvMF_2696"/>
<dbReference type="PANTHER" id="PTHR43685:SF5">
    <property type="entry name" value="GLYCOSYLTRANSFERASE EPSE-RELATED"/>
    <property type="match status" value="1"/>
</dbReference>
<comment type="similarity">
    <text evidence="1">Belongs to the glycosyltransferase 2 family.</text>
</comment>
<name>B8DIX4_NITV9</name>
<protein>
    <submittedName>
        <fullName evidence="5">Glycosyl transferase family 2</fullName>
    </submittedName>
</protein>
<dbReference type="Pfam" id="PF00535">
    <property type="entry name" value="Glycos_transf_2"/>
    <property type="match status" value="1"/>
</dbReference>
<dbReference type="PANTHER" id="PTHR43685">
    <property type="entry name" value="GLYCOSYLTRANSFERASE"/>
    <property type="match status" value="1"/>
</dbReference>
<dbReference type="eggNOG" id="COG1216">
    <property type="taxonomic scope" value="Bacteria"/>
</dbReference>
<evidence type="ECO:0000313" key="5">
    <source>
        <dbReference type="EMBL" id="ACL09635.1"/>
    </source>
</evidence>
<sequence length="363" mass="40565">MTVESNVIPTISVGLSVYNAVRFLREAIESVLNQTFSDFELIIIDDGSTDGSDKIIREFAARDGRIRVVTQQNKGLVASLNLALSLARGEFFARMDADDVCMNNRFQVQLEYLLAHPDVGVVGGNIAAIDEAGNFLQSVVYPQGDDAREALLRGSPVAHPAVLARTAVLRLVGGYRAYYRHCEDYDLWLRVSECARLDNVDTCVLSYRHHRSSVSVINSMDQRIGTCIAQAVHVYKQRAGIDVTADLPALGWEAFLLVPLVTEEQATVWLRLIPMLVIGRAFSDIEDEVLEGFRSARRYAKGCDRELLYCCYAAWGKMIWSHSRPLAVYYAVKACVCSPWSVARGVKRELFSRFLGAKKRKKC</sequence>
<accession>B8DIX4</accession>
<keyword evidence="3 5" id="KW-0808">Transferase</keyword>
<dbReference type="InterPro" id="IPR001173">
    <property type="entry name" value="Glyco_trans_2-like"/>
</dbReference>
<gene>
    <name evidence="5" type="ordered locus">DvMF_2696</name>
</gene>
<proteinExistence type="inferred from homology"/>
<dbReference type="Gene3D" id="3.90.550.10">
    <property type="entry name" value="Spore Coat Polysaccharide Biosynthesis Protein SpsA, Chain A"/>
    <property type="match status" value="1"/>
</dbReference>
<dbReference type="AlphaFoldDB" id="B8DIX4"/>
<evidence type="ECO:0000256" key="3">
    <source>
        <dbReference type="ARBA" id="ARBA00022679"/>
    </source>
</evidence>
<keyword evidence="2" id="KW-0328">Glycosyltransferase</keyword>
<dbReference type="OrthoDB" id="9786172at2"/>
<dbReference type="CAZy" id="GT2">
    <property type="family name" value="Glycosyltransferase Family 2"/>
</dbReference>
<dbReference type="STRING" id="883.DvMF_2696"/>
<dbReference type="GO" id="GO:0016757">
    <property type="term" value="F:glycosyltransferase activity"/>
    <property type="evidence" value="ECO:0007669"/>
    <property type="project" value="UniProtKB-KW"/>
</dbReference>
<evidence type="ECO:0000256" key="1">
    <source>
        <dbReference type="ARBA" id="ARBA00006739"/>
    </source>
</evidence>